<dbReference type="SUPFAM" id="SSF56059">
    <property type="entry name" value="Glutathione synthetase ATP-binding domain-like"/>
    <property type="match status" value="1"/>
</dbReference>
<evidence type="ECO:0000256" key="4">
    <source>
        <dbReference type="ARBA" id="ARBA00022840"/>
    </source>
</evidence>
<dbReference type="SUPFAM" id="SSF52440">
    <property type="entry name" value="PreATP-grasp domain"/>
    <property type="match status" value="1"/>
</dbReference>
<keyword evidence="3 6" id="KW-0547">Nucleotide-binding</keyword>
<dbReference type="PANTHER" id="PTHR18866:SF126">
    <property type="entry name" value="BIOTIN CARBOXYLASE"/>
    <property type="match status" value="1"/>
</dbReference>
<evidence type="ECO:0000256" key="1">
    <source>
        <dbReference type="ARBA" id="ARBA00001953"/>
    </source>
</evidence>
<evidence type="ECO:0000313" key="11">
    <source>
        <dbReference type="Proteomes" id="UP001596392"/>
    </source>
</evidence>
<keyword evidence="4 6" id="KW-0067">ATP-binding</keyword>
<name>A0ABW2GSU1_9ACTN</name>
<dbReference type="Pfam" id="PF21139">
    <property type="entry name" value="BT_MCC_alpha"/>
    <property type="match status" value="1"/>
</dbReference>
<dbReference type="PROSITE" id="PS50975">
    <property type="entry name" value="ATP_GRASP"/>
    <property type="match status" value="1"/>
</dbReference>
<sequence length="656" mass="69046">MISRLLVANRGEIARRVFRTCRERGITTVAVCSDADARALHTREADIAVRLPGVTAADTYLRADLVIEAAVAAGADAVHPGYGFLSENAAFAQAVIDAGLTWVGPSPDAIDAMGSKIASKKLMAAAGVPVLPELDPATVTEADLPVLIKASAGGGGRGMRVVRTLADLPDQVEAARAEAAAAFGDPTVFCEPYLATGRHIEVQVMADVHGTIWAVGERECSIQRRHQKVVEEAPSPMVDPAMRERLHAAATAAAAAIGYRGAGTVEFLAASDGSFHFLEMNTRLQVEHPVTELVTGLDLVALQLDIAEGAALPPTPPPVHGHAIEVRLYAEDPAHTWRPQTGPLHTFTLPATTEFGTPVARGVVVRVDSGFAGGDVVTPHYDPMLAKVIVWAPTRAQAARALAGALAQARIHGLVTNRDLLVNVLRHPAFLAGRIDTAFFEQHGLDMLARPLADEDAQRLSAYAAALAASAAERAEATVVTGLPSGWRNVASAPQNRAYQAPAGRVDVGYRRARDGVRIEDEPDLVVGEVTPTRVELGRGTVRHVFAVAAYPDTVCVDSVLGPVSLRPVERFPEAETQVASGSLLAPLPGAVIRLAVAEGDQVTAGQPLLWLEAMKMQHEITAPTDGTVTHLPVAVGHQVEVGAVLAVVTPPEAQP</sequence>
<keyword evidence="11" id="KW-1185">Reference proteome</keyword>
<evidence type="ECO:0000259" key="7">
    <source>
        <dbReference type="PROSITE" id="PS50968"/>
    </source>
</evidence>
<dbReference type="InterPro" id="IPR011054">
    <property type="entry name" value="Rudment_hybrid_motif"/>
</dbReference>
<accession>A0ABW2GSU1</accession>
<dbReference type="SMART" id="SM00878">
    <property type="entry name" value="Biotin_carb_C"/>
    <property type="match status" value="1"/>
</dbReference>
<dbReference type="Proteomes" id="UP001596392">
    <property type="component" value="Unassembled WGS sequence"/>
</dbReference>
<dbReference type="InterPro" id="IPR000089">
    <property type="entry name" value="Biotin_lipoyl"/>
</dbReference>
<dbReference type="InterPro" id="IPR005482">
    <property type="entry name" value="Biotin_COase_C"/>
</dbReference>
<dbReference type="Pfam" id="PF00364">
    <property type="entry name" value="Biotin_lipoyl"/>
    <property type="match status" value="1"/>
</dbReference>
<organism evidence="10 11">
    <name type="scientific">Catellatospora aurea</name>
    <dbReference type="NCBI Taxonomy" id="1337874"/>
    <lineage>
        <taxon>Bacteria</taxon>
        <taxon>Bacillati</taxon>
        <taxon>Actinomycetota</taxon>
        <taxon>Actinomycetes</taxon>
        <taxon>Micromonosporales</taxon>
        <taxon>Micromonosporaceae</taxon>
        <taxon>Catellatospora</taxon>
    </lineage>
</organism>
<keyword evidence="5" id="KW-0092">Biotin</keyword>
<dbReference type="SUPFAM" id="SSF51230">
    <property type="entry name" value="Single hybrid motif"/>
    <property type="match status" value="1"/>
</dbReference>
<dbReference type="PROSITE" id="PS50968">
    <property type="entry name" value="BIOTINYL_LIPOYL"/>
    <property type="match status" value="1"/>
</dbReference>
<dbReference type="EMBL" id="JBHTAC010000004">
    <property type="protein sequence ID" value="MFC7241912.1"/>
    <property type="molecule type" value="Genomic_DNA"/>
</dbReference>
<dbReference type="InterPro" id="IPR016185">
    <property type="entry name" value="PreATP-grasp_dom_sf"/>
</dbReference>
<dbReference type="SUPFAM" id="SSF51246">
    <property type="entry name" value="Rudiment single hybrid motif"/>
    <property type="match status" value="1"/>
</dbReference>
<dbReference type="PROSITE" id="PS50979">
    <property type="entry name" value="BC"/>
    <property type="match status" value="1"/>
</dbReference>
<evidence type="ECO:0000256" key="6">
    <source>
        <dbReference type="PROSITE-ProRule" id="PRU00409"/>
    </source>
</evidence>
<evidence type="ECO:0000259" key="9">
    <source>
        <dbReference type="PROSITE" id="PS50979"/>
    </source>
</evidence>
<feature type="domain" description="ATP-grasp" evidence="8">
    <location>
        <begin position="120"/>
        <end position="308"/>
    </location>
</feature>
<dbReference type="PROSITE" id="PS00867">
    <property type="entry name" value="CPSASE_2"/>
    <property type="match status" value="1"/>
</dbReference>
<comment type="caution">
    <text evidence="10">The sequence shown here is derived from an EMBL/GenBank/DDBJ whole genome shotgun (WGS) entry which is preliminary data.</text>
</comment>
<dbReference type="InterPro" id="IPR048429">
    <property type="entry name" value="MCC_alpha_BT"/>
</dbReference>
<dbReference type="Gene3D" id="3.30.470.20">
    <property type="entry name" value="ATP-grasp fold, B domain"/>
    <property type="match status" value="1"/>
</dbReference>
<comment type="cofactor">
    <cofactor evidence="1">
        <name>biotin</name>
        <dbReference type="ChEBI" id="CHEBI:57586"/>
    </cofactor>
</comment>
<evidence type="ECO:0000259" key="8">
    <source>
        <dbReference type="PROSITE" id="PS50975"/>
    </source>
</evidence>
<dbReference type="InterPro" id="IPR005479">
    <property type="entry name" value="CPAse_ATP-bd"/>
</dbReference>
<feature type="domain" description="Lipoyl-binding" evidence="7">
    <location>
        <begin position="575"/>
        <end position="650"/>
    </location>
</feature>
<proteinExistence type="predicted"/>
<evidence type="ECO:0000256" key="3">
    <source>
        <dbReference type="ARBA" id="ARBA00022741"/>
    </source>
</evidence>
<dbReference type="InterPro" id="IPR011764">
    <property type="entry name" value="Biotin_carboxylation_dom"/>
</dbReference>
<dbReference type="CDD" id="cd06850">
    <property type="entry name" value="biotinyl_domain"/>
    <property type="match status" value="1"/>
</dbReference>
<gene>
    <name evidence="10" type="ORF">ACFQO7_05405</name>
</gene>
<dbReference type="Gene3D" id="2.40.50.100">
    <property type="match status" value="1"/>
</dbReference>
<dbReference type="PANTHER" id="PTHR18866">
    <property type="entry name" value="CARBOXYLASE:PYRUVATE/ACETYL-COA/PROPIONYL-COA CARBOXYLASE"/>
    <property type="match status" value="1"/>
</dbReference>
<dbReference type="InterPro" id="IPR011053">
    <property type="entry name" value="Single_hybrid_motif"/>
</dbReference>
<dbReference type="RefSeq" id="WP_376805353.1">
    <property type="nucleotide sequence ID" value="NZ_JBHTAC010000004.1"/>
</dbReference>
<feature type="domain" description="Biotin carboxylation" evidence="9">
    <location>
        <begin position="1"/>
        <end position="445"/>
    </location>
</feature>
<dbReference type="PROSITE" id="PS00188">
    <property type="entry name" value="BIOTIN"/>
    <property type="match status" value="1"/>
</dbReference>
<dbReference type="InterPro" id="IPR050856">
    <property type="entry name" value="Biotin_carboxylase_complex"/>
</dbReference>
<reference evidence="11" key="1">
    <citation type="journal article" date="2019" name="Int. J. Syst. Evol. Microbiol.">
        <title>The Global Catalogue of Microorganisms (GCM) 10K type strain sequencing project: providing services to taxonomists for standard genome sequencing and annotation.</title>
        <authorList>
            <consortium name="The Broad Institute Genomics Platform"/>
            <consortium name="The Broad Institute Genome Sequencing Center for Infectious Disease"/>
            <person name="Wu L."/>
            <person name="Ma J."/>
        </authorList>
    </citation>
    <scope>NUCLEOTIDE SEQUENCE [LARGE SCALE GENOMIC DNA]</scope>
    <source>
        <strain evidence="11">CGMCC 1.9106</strain>
    </source>
</reference>
<dbReference type="Pfam" id="PF02785">
    <property type="entry name" value="Biotin_carb_C"/>
    <property type="match status" value="1"/>
</dbReference>
<dbReference type="InterPro" id="IPR001882">
    <property type="entry name" value="Biotin_BS"/>
</dbReference>
<dbReference type="Pfam" id="PF00289">
    <property type="entry name" value="Biotin_carb_N"/>
    <property type="match status" value="1"/>
</dbReference>
<evidence type="ECO:0000256" key="2">
    <source>
        <dbReference type="ARBA" id="ARBA00022598"/>
    </source>
</evidence>
<protein>
    <submittedName>
        <fullName evidence="10">Acetyl/propionyl/methylcrotonyl-CoA carboxylase subunit alpha</fullName>
    </submittedName>
</protein>
<dbReference type="InterPro" id="IPR005481">
    <property type="entry name" value="BC-like_N"/>
</dbReference>
<dbReference type="InterPro" id="IPR011761">
    <property type="entry name" value="ATP-grasp"/>
</dbReference>
<dbReference type="Pfam" id="PF02786">
    <property type="entry name" value="CPSase_L_D2"/>
    <property type="match status" value="1"/>
</dbReference>
<evidence type="ECO:0000256" key="5">
    <source>
        <dbReference type="ARBA" id="ARBA00023267"/>
    </source>
</evidence>
<evidence type="ECO:0000313" key="10">
    <source>
        <dbReference type="EMBL" id="MFC7241912.1"/>
    </source>
</evidence>
<keyword evidence="2" id="KW-0436">Ligase</keyword>